<gene>
    <name evidence="3" type="ORF">FHS19_006964</name>
</gene>
<evidence type="ECO:0000313" key="3">
    <source>
        <dbReference type="EMBL" id="MBB3132235.1"/>
    </source>
</evidence>
<sequence length="147" mass="16210">MKLKLFIKIFVITTAVSCFSISIANAATPPVNGSVILDGQPLSFDAKPIVINGNTMVPFRRLFETLKMNVNWDSKTKNITATKDDLTIEMALGSFKATVNEKEYTLTQTPFDSPEGTVYVILRFISEAVGATVSWDNEKKIATINTK</sequence>
<feature type="domain" description="Copper amine oxidase-like N-terminal" evidence="2">
    <location>
        <begin position="37"/>
        <end position="143"/>
    </location>
</feature>
<name>A0A839TZD4_9BACL</name>
<feature type="chain" id="PRO_5032394752" description="Copper amine oxidase-like N-terminal domain-containing protein" evidence="1">
    <location>
        <begin position="27"/>
        <end position="147"/>
    </location>
</feature>
<dbReference type="Proteomes" id="UP000517523">
    <property type="component" value="Unassembled WGS sequence"/>
</dbReference>
<evidence type="ECO:0000259" key="2">
    <source>
        <dbReference type="Pfam" id="PF07833"/>
    </source>
</evidence>
<dbReference type="EMBL" id="JACHXJ010000014">
    <property type="protein sequence ID" value="MBB3132235.1"/>
    <property type="molecule type" value="Genomic_DNA"/>
</dbReference>
<reference evidence="3 4" key="1">
    <citation type="submission" date="2020-08" db="EMBL/GenBank/DDBJ databases">
        <title>Genomic Encyclopedia of Type Strains, Phase III (KMG-III): the genomes of soil and plant-associated and newly described type strains.</title>
        <authorList>
            <person name="Whitman W."/>
        </authorList>
    </citation>
    <scope>NUCLEOTIDE SEQUENCE [LARGE SCALE GENOMIC DNA]</scope>
    <source>
        <strain evidence="3 4">CECT 5831</strain>
    </source>
</reference>
<dbReference type="AlphaFoldDB" id="A0A839TZD4"/>
<keyword evidence="1" id="KW-0732">Signal</keyword>
<protein>
    <recommendedName>
        <fullName evidence="2">Copper amine oxidase-like N-terminal domain-containing protein</fullName>
    </recommendedName>
</protein>
<evidence type="ECO:0000256" key="1">
    <source>
        <dbReference type="SAM" id="SignalP"/>
    </source>
</evidence>
<evidence type="ECO:0000313" key="4">
    <source>
        <dbReference type="Proteomes" id="UP000517523"/>
    </source>
</evidence>
<proteinExistence type="predicted"/>
<dbReference type="InterPro" id="IPR036582">
    <property type="entry name" value="Mao_N_sf"/>
</dbReference>
<organism evidence="3 4">
    <name type="scientific">Paenibacillus rhizosphaerae</name>
    <dbReference type="NCBI Taxonomy" id="297318"/>
    <lineage>
        <taxon>Bacteria</taxon>
        <taxon>Bacillati</taxon>
        <taxon>Bacillota</taxon>
        <taxon>Bacilli</taxon>
        <taxon>Bacillales</taxon>
        <taxon>Paenibacillaceae</taxon>
        <taxon>Paenibacillus</taxon>
    </lineage>
</organism>
<dbReference type="SUPFAM" id="SSF55383">
    <property type="entry name" value="Copper amine oxidase, domain N"/>
    <property type="match status" value="1"/>
</dbReference>
<dbReference type="RefSeq" id="WP_183587870.1">
    <property type="nucleotide sequence ID" value="NZ_JACHXJ010000014.1"/>
</dbReference>
<accession>A0A839TZD4</accession>
<feature type="signal peptide" evidence="1">
    <location>
        <begin position="1"/>
        <end position="26"/>
    </location>
</feature>
<dbReference type="InterPro" id="IPR012854">
    <property type="entry name" value="Cu_amine_oxidase-like_N"/>
</dbReference>
<comment type="caution">
    <text evidence="3">The sequence shown here is derived from an EMBL/GenBank/DDBJ whole genome shotgun (WGS) entry which is preliminary data.</text>
</comment>
<dbReference type="Gene3D" id="3.30.457.10">
    <property type="entry name" value="Copper amine oxidase-like, N-terminal domain"/>
    <property type="match status" value="1"/>
</dbReference>
<dbReference type="Pfam" id="PF07833">
    <property type="entry name" value="Cu_amine_oxidN1"/>
    <property type="match status" value="1"/>
</dbReference>